<dbReference type="RefSeq" id="WP_094969293.1">
    <property type="nucleotide sequence ID" value="NZ_NGJN01000008.1"/>
</dbReference>
<reference evidence="1 2" key="1">
    <citation type="submission" date="2017-05" db="EMBL/GenBank/DDBJ databases">
        <title>The draft genome sequence of Idiomarina salinarum WNB302.</title>
        <authorList>
            <person name="Sun Y."/>
            <person name="Chen B."/>
            <person name="Du Z."/>
        </authorList>
    </citation>
    <scope>NUCLEOTIDE SEQUENCE [LARGE SCALE GENOMIC DNA]</scope>
    <source>
        <strain evidence="1 2">WNB302</strain>
    </source>
</reference>
<evidence type="ECO:0008006" key="3">
    <source>
        <dbReference type="Google" id="ProtNLM"/>
    </source>
</evidence>
<evidence type="ECO:0000313" key="1">
    <source>
        <dbReference type="EMBL" id="OZV66893.1"/>
    </source>
</evidence>
<evidence type="ECO:0000313" key="2">
    <source>
        <dbReference type="Proteomes" id="UP000216840"/>
    </source>
</evidence>
<organism evidence="1 2">
    <name type="scientific">Winogradskyella aurantia</name>
    <dbReference type="NCBI Taxonomy" id="1915063"/>
    <lineage>
        <taxon>Bacteria</taxon>
        <taxon>Pseudomonadati</taxon>
        <taxon>Bacteroidota</taxon>
        <taxon>Flavobacteriia</taxon>
        <taxon>Flavobacteriales</taxon>
        <taxon>Flavobacteriaceae</taxon>
        <taxon>Winogradskyella</taxon>
    </lineage>
</organism>
<comment type="caution">
    <text evidence="1">The sequence shown here is derived from an EMBL/GenBank/DDBJ whole genome shotgun (WGS) entry which is preliminary data.</text>
</comment>
<dbReference type="EMBL" id="NGJN01000008">
    <property type="protein sequence ID" value="OZV66893.1"/>
    <property type="molecule type" value="Genomic_DNA"/>
</dbReference>
<protein>
    <recommendedName>
        <fullName evidence="3">Glycine dehydrogenase</fullName>
    </recommendedName>
</protein>
<keyword evidence="2" id="KW-1185">Reference proteome</keyword>
<dbReference type="Proteomes" id="UP000216840">
    <property type="component" value="Unassembled WGS sequence"/>
</dbReference>
<sequence>MGLFNIKCNQAGHICDKSQYDEAKFWEILKLKIHHLYCEVCRKHSKRNATLTQLVKSSKIEILDQQTKEDIQRQFQKELAKHQ</sequence>
<name>A0A265UNJ2_9FLAO</name>
<dbReference type="AlphaFoldDB" id="A0A265UNJ2"/>
<proteinExistence type="predicted"/>
<gene>
    <name evidence="1" type="ORF">CA834_13730</name>
</gene>
<accession>A0A265UNJ2</accession>
<dbReference type="OrthoDB" id="1262821at2"/>